<gene>
    <name evidence="8" type="ORF">Acr_24g0001180</name>
</gene>
<protein>
    <submittedName>
        <fullName evidence="8">Transmembrane protein, putative</fullName>
    </submittedName>
</protein>
<evidence type="ECO:0000256" key="6">
    <source>
        <dbReference type="ARBA" id="ARBA00029467"/>
    </source>
</evidence>
<comment type="similarity">
    <text evidence="6">Belongs to the DESIGUAL family.</text>
</comment>
<dbReference type="Proteomes" id="UP000585474">
    <property type="component" value="Unassembled WGS sequence"/>
</dbReference>
<keyword evidence="9" id="KW-1185">Reference proteome</keyword>
<keyword evidence="3" id="KW-0732">Signal</keyword>
<reference evidence="8 9" key="1">
    <citation type="submission" date="2019-07" db="EMBL/GenBank/DDBJ databases">
        <title>De Novo Assembly of kiwifruit Actinidia rufa.</title>
        <authorList>
            <person name="Sugita-Konishi S."/>
            <person name="Sato K."/>
            <person name="Mori E."/>
            <person name="Abe Y."/>
            <person name="Kisaki G."/>
            <person name="Hamano K."/>
            <person name="Suezawa K."/>
            <person name="Otani M."/>
            <person name="Fukuda T."/>
            <person name="Manabe T."/>
            <person name="Gomi K."/>
            <person name="Tabuchi M."/>
            <person name="Akimitsu K."/>
            <person name="Kataoka I."/>
        </authorList>
    </citation>
    <scope>NUCLEOTIDE SEQUENCE [LARGE SCALE GENOMIC DNA]</scope>
    <source>
        <strain evidence="9">cv. Fuchu</strain>
    </source>
</reference>
<organism evidence="8 9">
    <name type="scientific">Actinidia rufa</name>
    <dbReference type="NCBI Taxonomy" id="165716"/>
    <lineage>
        <taxon>Eukaryota</taxon>
        <taxon>Viridiplantae</taxon>
        <taxon>Streptophyta</taxon>
        <taxon>Embryophyta</taxon>
        <taxon>Tracheophyta</taxon>
        <taxon>Spermatophyta</taxon>
        <taxon>Magnoliopsida</taxon>
        <taxon>eudicotyledons</taxon>
        <taxon>Gunneridae</taxon>
        <taxon>Pentapetalae</taxon>
        <taxon>asterids</taxon>
        <taxon>Ericales</taxon>
        <taxon>Actinidiaceae</taxon>
        <taxon>Actinidia</taxon>
    </lineage>
</organism>
<feature type="transmembrane region" description="Helical" evidence="7">
    <location>
        <begin position="76"/>
        <end position="99"/>
    </location>
</feature>
<evidence type="ECO:0000313" key="8">
    <source>
        <dbReference type="EMBL" id="GFZ13928.1"/>
    </source>
</evidence>
<comment type="caution">
    <text evidence="8">The sequence shown here is derived from an EMBL/GenBank/DDBJ whole genome shotgun (WGS) entry which is preliminary data.</text>
</comment>
<sequence length="245" mass="25983">MAVTHADLAPSRRSTDLGSKTGDFIIVLSIFFGLSCFILCLIAEATRSQVTWVSTSDGGKGKTNECTYSGSGKVPLLCAAGAFLGLAIGMVVAHVYMMVAVSQSQSPALVTWDPDSSPCQVPSHGKLDFSLLQLGLSVESGHLKDWSTPSPTCLTVRQGLFSAAGVFGLFTAFFCSGLYITALQAQRLLQDLESVQREVAEAAALHSSPPPSPPRRIVAVPNENPIMRESNQSGVTLAEYLAVFK</sequence>
<keyword evidence="5 7" id="KW-0472">Membrane</keyword>
<evidence type="ECO:0000256" key="1">
    <source>
        <dbReference type="ARBA" id="ARBA00004127"/>
    </source>
</evidence>
<feature type="transmembrane region" description="Helical" evidence="7">
    <location>
        <begin position="159"/>
        <end position="180"/>
    </location>
</feature>
<accession>A0A7J0GT25</accession>
<evidence type="ECO:0000256" key="4">
    <source>
        <dbReference type="ARBA" id="ARBA00022989"/>
    </source>
</evidence>
<evidence type="ECO:0000256" key="3">
    <source>
        <dbReference type="ARBA" id="ARBA00022729"/>
    </source>
</evidence>
<dbReference type="InterPro" id="IPR052222">
    <property type="entry name" value="DESIGUAL"/>
</dbReference>
<keyword evidence="2 7" id="KW-0812">Transmembrane</keyword>
<dbReference type="PANTHER" id="PTHR31769">
    <property type="entry name" value="OS07G0462200 PROTEIN-RELATED"/>
    <property type="match status" value="1"/>
</dbReference>
<dbReference type="OrthoDB" id="1861835at2759"/>
<evidence type="ECO:0000256" key="5">
    <source>
        <dbReference type="ARBA" id="ARBA00023136"/>
    </source>
</evidence>
<dbReference type="EMBL" id="BJWL01000024">
    <property type="protein sequence ID" value="GFZ13928.1"/>
    <property type="molecule type" value="Genomic_DNA"/>
</dbReference>
<evidence type="ECO:0000313" key="9">
    <source>
        <dbReference type="Proteomes" id="UP000585474"/>
    </source>
</evidence>
<dbReference type="Pfam" id="PF06749">
    <property type="entry name" value="DUF1218"/>
    <property type="match status" value="1"/>
</dbReference>
<proteinExistence type="inferred from homology"/>
<dbReference type="InterPro" id="IPR009606">
    <property type="entry name" value="DEAL/Modifying_wall_lignin1/2"/>
</dbReference>
<keyword evidence="4 7" id="KW-1133">Transmembrane helix</keyword>
<dbReference type="AlphaFoldDB" id="A0A7J0GT25"/>
<evidence type="ECO:0000256" key="7">
    <source>
        <dbReference type="SAM" id="Phobius"/>
    </source>
</evidence>
<feature type="transmembrane region" description="Helical" evidence="7">
    <location>
        <begin position="24"/>
        <end position="43"/>
    </location>
</feature>
<evidence type="ECO:0000256" key="2">
    <source>
        <dbReference type="ARBA" id="ARBA00022692"/>
    </source>
</evidence>
<dbReference type="GO" id="GO:0012505">
    <property type="term" value="C:endomembrane system"/>
    <property type="evidence" value="ECO:0007669"/>
    <property type="project" value="UniProtKB-SubCell"/>
</dbReference>
<name>A0A7J0GT25_9ERIC</name>
<comment type="subcellular location">
    <subcellularLocation>
        <location evidence="1">Endomembrane system</location>
        <topology evidence="1">Multi-pass membrane protein</topology>
    </subcellularLocation>
</comment>